<dbReference type="OrthoDB" id="9789836at2"/>
<evidence type="ECO:0008006" key="5">
    <source>
        <dbReference type="Google" id="ProtNLM"/>
    </source>
</evidence>
<keyword evidence="4" id="KW-1185">Reference proteome</keyword>
<dbReference type="InterPro" id="IPR010415">
    <property type="entry name" value="LpxI_C"/>
</dbReference>
<evidence type="ECO:0000313" key="3">
    <source>
        <dbReference type="EMBL" id="TCP40948.1"/>
    </source>
</evidence>
<dbReference type="InterPro" id="IPR041255">
    <property type="entry name" value="LpxI_N"/>
</dbReference>
<dbReference type="Gene3D" id="3.40.50.20">
    <property type="match status" value="1"/>
</dbReference>
<dbReference type="Gene3D" id="3.40.140.80">
    <property type="match status" value="1"/>
</dbReference>
<dbReference type="Pfam" id="PF17930">
    <property type="entry name" value="LpxI_N"/>
    <property type="match status" value="1"/>
</dbReference>
<proteinExistence type="predicted"/>
<evidence type="ECO:0000313" key="4">
    <source>
        <dbReference type="Proteomes" id="UP000294835"/>
    </source>
</evidence>
<evidence type="ECO:0000259" key="2">
    <source>
        <dbReference type="Pfam" id="PF17930"/>
    </source>
</evidence>
<dbReference type="Proteomes" id="UP000294835">
    <property type="component" value="Unassembled WGS sequence"/>
</dbReference>
<gene>
    <name evidence="3" type="ORF">EV662_106164</name>
</gene>
<dbReference type="InterPro" id="IPR043167">
    <property type="entry name" value="LpxI_C_sf"/>
</dbReference>
<name>A0A4R2Q097_9RHOB</name>
<accession>A0A4R2Q097</accession>
<feature type="domain" description="LpxI N-terminal" evidence="2">
    <location>
        <begin position="5"/>
        <end position="133"/>
    </location>
</feature>
<sequence length="281" mass="28699">MAGRTALIAGRGALPAHLARALAAGNEPFVIAQVEGFEMENPDGLPVETFALERLALLFDHLHDRGVERVVMAGAVTRPRLDPERIDPKTAQLLPRILPLLAQGDDAALRAVLALFEEDGFTVAGADAIAPDLLPDPGVPTRARPGSADKADAARAAGIVAALGAADVGQGAVVAQGLCLAVETLPGTDAMLDWVVATAGACRPDPGGARGVFLKAPKPDQDRRIDLPTIGPATIEAAARAGLAGVAVEAGGVLVLDPDATIARADALGLFLWIRPPCGSS</sequence>
<dbReference type="InterPro" id="IPR053174">
    <property type="entry name" value="LpxI"/>
</dbReference>
<protein>
    <recommendedName>
        <fullName evidence="5">Phosphatidate cytidylyltransferase</fullName>
    </recommendedName>
</protein>
<feature type="domain" description="LpxI C-terminal" evidence="1">
    <location>
        <begin position="137"/>
        <end position="273"/>
    </location>
</feature>
<comment type="caution">
    <text evidence="3">The sequence shown here is derived from an EMBL/GenBank/DDBJ whole genome shotgun (WGS) entry which is preliminary data.</text>
</comment>
<evidence type="ECO:0000259" key="1">
    <source>
        <dbReference type="Pfam" id="PF06230"/>
    </source>
</evidence>
<dbReference type="PANTHER" id="PTHR39962">
    <property type="entry name" value="BLL4848 PROTEIN"/>
    <property type="match status" value="1"/>
</dbReference>
<reference evidence="3 4" key="1">
    <citation type="submission" date="2019-03" db="EMBL/GenBank/DDBJ databases">
        <title>Genomic Encyclopedia of Type Strains, Phase IV (KMG-IV): sequencing the most valuable type-strain genomes for metagenomic binning, comparative biology and taxonomic classification.</title>
        <authorList>
            <person name="Goeker M."/>
        </authorList>
    </citation>
    <scope>NUCLEOTIDE SEQUENCE [LARGE SCALE GENOMIC DNA]</scope>
    <source>
        <strain evidence="3 4">DSM 18063</strain>
    </source>
</reference>
<dbReference type="EMBL" id="SLXP01000006">
    <property type="protein sequence ID" value="TCP40948.1"/>
    <property type="molecule type" value="Genomic_DNA"/>
</dbReference>
<organism evidence="3 4">
    <name type="scientific">Rhodovulum marinum</name>
    <dbReference type="NCBI Taxonomy" id="320662"/>
    <lineage>
        <taxon>Bacteria</taxon>
        <taxon>Pseudomonadati</taxon>
        <taxon>Pseudomonadota</taxon>
        <taxon>Alphaproteobacteria</taxon>
        <taxon>Rhodobacterales</taxon>
        <taxon>Paracoccaceae</taxon>
        <taxon>Rhodovulum</taxon>
    </lineage>
</organism>
<dbReference type="PANTHER" id="PTHR39962:SF1">
    <property type="entry name" value="LPXI FAMILY PROTEIN"/>
    <property type="match status" value="1"/>
</dbReference>
<dbReference type="AlphaFoldDB" id="A0A4R2Q097"/>
<dbReference type="Pfam" id="PF06230">
    <property type="entry name" value="LpxI_C"/>
    <property type="match status" value="1"/>
</dbReference>